<comment type="caution">
    <text evidence="1">The sequence shown here is derived from an EMBL/GenBank/DDBJ whole genome shotgun (WGS) entry which is preliminary data.</text>
</comment>
<proteinExistence type="predicted"/>
<sequence>MALDQLTPAQLSRLEGWLQRQPGIDGLAALLLERLEANEAAGRAHLDSGRLSRELGVAHALVRRTASELEARGLVTITSRSGAGPGLWLALIPG</sequence>
<dbReference type="Proteomes" id="UP000604243">
    <property type="component" value="Unassembled WGS sequence"/>
</dbReference>
<dbReference type="SUPFAM" id="SSF46785">
    <property type="entry name" value="Winged helix' DNA-binding domain"/>
    <property type="match status" value="1"/>
</dbReference>
<organism evidence="1 2">
    <name type="scientific">Kushneria pakistanensis</name>
    <dbReference type="NCBI Taxonomy" id="1508770"/>
    <lineage>
        <taxon>Bacteria</taxon>
        <taxon>Pseudomonadati</taxon>
        <taxon>Pseudomonadota</taxon>
        <taxon>Gammaproteobacteria</taxon>
        <taxon>Oceanospirillales</taxon>
        <taxon>Halomonadaceae</taxon>
        <taxon>Kushneria</taxon>
    </lineage>
</organism>
<name>A0ABQ3FJS6_9GAMM</name>
<dbReference type="RefSeq" id="WP_189517663.1">
    <property type="nucleotide sequence ID" value="NZ_BMZM01000002.1"/>
</dbReference>
<protein>
    <submittedName>
        <fullName evidence="1">Uncharacterized protein</fullName>
    </submittedName>
</protein>
<accession>A0ABQ3FJS6</accession>
<reference evidence="2" key="1">
    <citation type="journal article" date="2019" name="Int. J. Syst. Evol. Microbiol.">
        <title>The Global Catalogue of Microorganisms (GCM) 10K type strain sequencing project: providing services to taxonomists for standard genome sequencing and annotation.</title>
        <authorList>
            <consortium name="The Broad Institute Genomics Platform"/>
            <consortium name="The Broad Institute Genome Sequencing Center for Infectious Disease"/>
            <person name="Wu L."/>
            <person name="Ma J."/>
        </authorList>
    </citation>
    <scope>NUCLEOTIDE SEQUENCE [LARGE SCALE GENOMIC DNA]</scope>
    <source>
        <strain evidence="2">KCTC 42082</strain>
    </source>
</reference>
<keyword evidence="2" id="KW-1185">Reference proteome</keyword>
<evidence type="ECO:0000313" key="2">
    <source>
        <dbReference type="Proteomes" id="UP000604243"/>
    </source>
</evidence>
<dbReference type="EMBL" id="BMZM01000002">
    <property type="protein sequence ID" value="GHC26791.1"/>
    <property type="molecule type" value="Genomic_DNA"/>
</dbReference>
<evidence type="ECO:0000313" key="1">
    <source>
        <dbReference type="EMBL" id="GHC26791.1"/>
    </source>
</evidence>
<dbReference type="InterPro" id="IPR036390">
    <property type="entry name" value="WH_DNA-bd_sf"/>
</dbReference>
<gene>
    <name evidence="1" type="ORF">GCM10010082_20060</name>
</gene>